<evidence type="ECO:0000313" key="3">
    <source>
        <dbReference type="EMBL" id="PHJ22050.1"/>
    </source>
</evidence>
<sequence length="1034" mass="110528">MMPVDRRPVSPCPVPPGAGMSSGAGKQKWTILVLVSVFSGLALGLTQCIYQLQTLSRPPPLSGAEFRTNQSQQVEAPVHRAGFWELYDSGPETPSFQFPSVRAVAPSSSDRYTSTGDGLGETEAEGQKVVAPSSSPSVIADSGSVDEAVATGGKLTVQNAEPPVFSRPLHQLPEAFPEFTAVSQGSAAPTSSFFEEGVSLVFPVVSGLTVLVVLAMYAGSLTDALGFGIPLVVGGGLLSVGGVLWSYGLNSRSEIMVTAGSVCAFLASFAEIPCYVVLLLVFEPKDVPLAYALWMSSRFGSLAVSQWTLSQLIAQKLDDPVFPSSPLSTTGNHTMSASLVRHLRAGPLLETKVAEELLTNPFFFASPLWSFLHIFSVASIVGGIVLVLLIAGLYVSVASKHGELLPTYANYQQSDAPDGVSSWLHGFVHPIASNDAALLFLHEGYRSGALAGCQDGSTGWLQSHYEGIIEKQCRWSVTGCLRVIPGLFVRGRLPLYRLANVEMWKFLFSSALFVTAMGMSTETILGHDVGIAEMPMTGWLVGGHFCNTILINYTSSAQTRIWTVAAVAAPLLGSVFVSCCPHQNLRAMASMTVAFAFFLTLIGGSWIAASHVALGIALASYRIGQSQALVMAVPLSYAGLAYSMTRVAEVVASVLAPYLVSAGAHALVQIKASAGDYLFPAPTGLATDSPVFRDSLIVLKSFGGEAADTAGLTPPYGVGIAPQAAAYAFSHPSQTVAVWVFIALCVLQHFFFESFFCRIGLPRVDRLFRFDQPSDQKMLQQSHVEEAPLLPSRVEALQSQLHRQGRSMRLTPSDPRSSTSFSPVQSAGQKPVKSKRPDALVPVHGCRGSDDSRLSPSAVVGVGCGSQGTIRSSSDIPVSMPFGARRGVWGPPDEILGGENPKLSCHVFNSACHRTSQNSPAKEMCVRFVGIPEDSGRTEPGEYSWGCGNMKQEDCPPAAPWNEVAPQGHSHRYLPRRKGQWKVEQVAARQMRGIESSHVSYRCGTDDSRDCPDDGGFSWTTENATLDDCLTFRL</sequence>
<keyword evidence="2" id="KW-1133">Transmembrane helix</keyword>
<organism evidence="3 4">
    <name type="scientific">Cystoisospora suis</name>
    <dbReference type="NCBI Taxonomy" id="483139"/>
    <lineage>
        <taxon>Eukaryota</taxon>
        <taxon>Sar</taxon>
        <taxon>Alveolata</taxon>
        <taxon>Apicomplexa</taxon>
        <taxon>Conoidasida</taxon>
        <taxon>Coccidia</taxon>
        <taxon>Eucoccidiorida</taxon>
        <taxon>Eimeriorina</taxon>
        <taxon>Sarcocystidae</taxon>
        <taxon>Cystoisospora</taxon>
    </lineage>
</organism>
<feature type="transmembrane region" description="Helical" evidence="2">
    <location>
        <begin position="371"/>
        <end position="395"/>
    </location>
</feature>
<gene>
    <name evidence="3" type="ORF">CSUI_004101</name>
</gene>
<dbReference type="GeneID" id="94427507"/>
<evidence type="ECO:0000256" key="1">
    <source>
        <dbReference type="SAM" id="MobiDB-lite"/>
    </source>
</evidence>
<dbReference type="Proteomes" id="UP000221165">
    <property type="component" value="Unassembled WGS sequence"/>
</dbReference>
<evidence type="ECO:0000256" key="2">
    <source>
        <dbReference type="SAM" id="Phobius"/>
    </source>
</evidence>
<feature type="compositionally biased region" description="Low complexity" evidence="1">
    <location>
        <begin position="129"/>
        <end position="139"/>
    </location>
</feature>
<dbReference type="AlphaFoldDB" id="A0A2C6KNI9"/>
<feature type="transmembrane region" description="Helical" evidence="2">
    <location>
        <begin position="593"/>
        <end position="619"/>
    </location>
</feature>
<dbReference type="RefSeq" id="XP_067923727.1">
    <property type="nucleotide sequence ID" value="XM_068064296.1"/>
</dbReference>
<feature type="transmembrane region" description="Helical" evidence="2">
    <location>
        <begin position="561"/>
        <end position="581"/>
    </location>
</feature>
<feature type="transmembrane region" description="Helical" evidence="2">
    <location>
        <begin position="736"/>
        <end position="761"/>
    </location>
</feature>
<proteinExistence type="predicted"/>
<reference evidence="3 4" key="1">
    <citation type="journal article" date="2017" name="Int. J. Parasitol.">
        <title>The genome of the protozoan parasite Cystoisospora suis and a reverse vaccinology approach to identify vaccine candidates.</title>
        <authorList>
            <person name="Palmieri N."/>
            <person name="Shrestha A."/>
            <person name="Ruttkowski B."/>
            <person name="Beck T."/>
            <person name="Vogl C."/>
            <person name="Tomley F."/>
            <person name="Blake D.P."/>
            <person name="Joachim A."/>
        </authorList>
    </citation>
    <scope>NUCLEOTIDE SEQUENCE [LARGE SCALE GENOMIC DNA]</scope>
    <source>
        <strain evidence="3 4">Wien I</strain>
    </source>
</reference>
<feature type="compositionally biased region" description="Polar residues" evidence="1">
    <location>
        <begin position="106"/>
        <end position="116"/>
    </location>
</feature>
<feature type="transmembrane region" description="Helical" evidence="2">
    <location>
        <begin position="224"/>
        <end position="245"/>
    </location>
</feature>
<dbReference type="VEuPathDB" id="ToxoDB:CSUI_004101"/>
<feature type="transmembrane region" description="Helical" evidence="2">
    <location>
        <begin position="257"/>
        <end position="282"/>
    </location>
</feature>
<feature type="transmembrane region" description="Helical" evidence="2">
    <location>
        <begin position="29"/>
        <end position="50"/>
    </location>
</feature>
<evidence type="ECO:0008006" key="5">
    <source>
        <dbReference type="Google" id="ProtNLM"/>
    </source>
</evidence>
<protein>
    <recommendedName>
        <fullName evidence="5">Transmembrane protein</fullName>
    </recommendedName>
</protein>
<accession>A0A2C6KNI9</accession>
<feature type="transmembrane region" description="Helical" evidence="2">
    <location>
        <begin position="200"/>
        <end position="218"/>
    </location>
</feature>
<keyword evidence="2" id="KW-0812">Transmembrane</keyword>
<feature type="region of interest" description="Disordered" evidence="1">
    <location>
        <begin position="106"/>
        <end position="139"/>
    </location>
</feature>
<keyword evidence="2" id="KW-0472">Membrane</keyword>
<dbReference type="EMBL" id="MIGC01001850">
    <property type="protein sequence ID" value="PHJ22050.1"/>
    <property type="molecule type" value="Genomic_DNA"/>
</dbReference>
<feature type="transmembrane region" description="Helical" evidence="2">
    <location>
        <begin position="506"/>
        <end position="526"/>
    </location>
</feature>
<keyword evidence="4" id="KW-1185">Reference proteome</keyword>
<feature type="region of interest" description="Disordered" evidence="1">
    <location>
        <begin position="801"/>
        <end position="840"/>
    </location>
</feature>
<evidence type="ECO:0000313" key="4">
    <source>
        <dbReference type="Proteomes" id="UP000221165"/>
    </source>
</evidence>
<comment type="caution">
    <text evidence="3">The sequence shown here is derived from an EMBL/GenBank/DDBJ whole genome shotgun (WGS) entry which is preliminary data.</text>
</comment>
<feature type="compositionally biased region" description="Polar residues" evidence="1">
    <location>
        <begin position="814"/>
        <end position="828"/>
    </location>
</feature>
<name>A0A2C6KNI9_9APIC</name>
<feature type="region of interest" description="Disordered" evidence="1">
    <location>
        <begin position="1"/>
        <end position="24"/>
    </location>
</feature>